<keyword evidence="3" id="KW-0285">Flavoprotein</keyword>
<evidence type="ECO:0000313" key="9">
    <source>
        <dbReference type="EMBL" id="SPO06481.1"/>
    </source>
</evidence>
<protein>
    <recommendedName>
        <fullName evidence="6">D-lactate dehydrogenase (cytochrome)</fullName>
        <ecNumber evidence="6">1.1.2.4</ecNumber>
    </recommendedName>
</protein>
<accession>A0AAE8SZ19</accession>
<gene>
    <name evidence="9" type="ORF">DNG_09171</name>
</gene>
<evidence type="ECO:0000256" key="6">
    <source>
        <dbReference type="ARBA" id="ARBA00038897"/>
    </source>
</evidence>
<dbReference type="GO" id="GO:0050660">
    <property type="term" value="F:flavin adenine dinucleotide binding"/>
    <property type="evidence" value="ECO:0007669"/>
    <property type="project" value="InterPro"/>
</dbReference>
<evidence type="ECO:0000256" key="5">
    <source>
        <dbReference type="ARBA" id="ARBA00023002"/>
    </source>
</evidence>
<comment type="similarity">
    <text evidence="2">Belongs to the FAD-binding oxidoreductase/transferase type 4 family.</text>
</comment>
<dbReference type="Gene3D" id="3.30.70.2740">
    <property type="match status" value="1"/>
</dbReference>
<comment type="caution">
    <text evidence="9">The sequence shown here is derived from an EMBL/GenBank/DDBJ whole genome shotgun (WGS) entry which is preliminary data.</text>
</comment>
<dbReference type="EC" id="1.1.2.4" evidence="6"/>
<evidence type="ECO:0000256" key="2">
    <source>
        <dbReference type="ARBA" id="ARBA00008000"/>
    </source>
</evidence>
<evidence type="ECO:0000256" key="3">
    <source>
        <dbReference type="ARBA" id="ARBA00022630"/>
    </source>
</evidence>
<dbReference type="InterPro" id="IPR004113">
    <property type="entry name" value="FAD-bd_oxidored_4_C"/>
</dbReference>
<dbReference type="GO" id="GO:0004458">
    <property type="term" value="F:D-lactate dehydrogenase (cytochrome) activity"/>
    <property type="evidence" value="ECO:0007669"/>
    <property type="project" value="UniProtKB-EC"/>
</dbReference>
<reference evidence="9" key="1">
    <citation type="submission" date="2018-03" db="EMBL/GenBank/DDBJ databases">
        <authorList>
            <person name="Guldener U."/>
        </authorList>
    </citation>
    <scope>NUCLEOTIDE SEQUENCE</scope>
</reference>
<dbReference type="InterPro" id="IPR016171">
    <property type="entry name" value="Vanillyl_alc_oxidase_C-sub2"/>
</dbReference>
<keyword evidence="4" id="KW-0274">FAD</keyword>
<dbReference type="Proteomes" id="UP001187682">
    <property type="component" value="Unassembled WGS sequence"/>
</dbReference>
<dbReference type="SUPFAM" id="SSF55103">
    <property type="entry name" value="FAD-linked oxidases, C-terminal domain"/>
    <property type="match status" value="1"/>
</dbReference>
<dbReference type="EMBL" id="ONZQ02000016">
    <property type="protein sequence ID" value="SPO06481.1"/>
    <property type="molecule type" value="Genomic_DNA"/>
</dbReference>
<evidence type="ECO:0000256" key="1">
    <source>
        <dbReference type="ARBA" id="ARBA00001974"/>
    </source>
</evidence>
<sequence length="227" mass="25207">MAVDVIKKGITVGAIEILDDVQMKVINTIGTTGRVWREQPTLFIKFTGDRESVAHSISQVKSVAEGHGNPHLEFESDEKKQKVLWSARKEALWSMLALRKSGNEVWTTDVAVPLSRVAELIELSKTDLDRLGLFGSIIGHVGDGNFHETILFDGDKERQQVEHCVHKMVDRALEMHGTCTGEHGVGLGKIDDLQKELGDAPIGVMRGIKQSMDPMWLLNPGKIFRCN</sequence>
<proteinExistence type="inferred from homology"/>
<evidence type="ECO:0000259" key="8">
    <source>
        <dbReference type="Pfam" id="PF02913"/>
    </source>
</evidence>
<dbReference type="FunFam" id="1.10.45.10:FF:000001">
    <property type="entry name" value="D-lactate dehydrogenase mitochondrial"/>
    <property type="match status" value="1"/>
</dbReference>
<comment type="catalytic activity">
    <reaction evidence="7">
        <text>(R)-lactate + 2 Fe(III)-[cytochrome c] = 2 Fe(II)-[cytochrome c] + pyruvate + 2 H(+)</text>
        <dbReference type="Rhea" id="RHEA:13521"/>
        <dbReference type="Rhea" id="RHEA-COMP:10350"/>
        <dbReference type="Rhea" id="RHEA-COMP:14399"/>
        <dbReference type="ChEBI" id="CHEBI:15361"/>
        <dbReference type="ChEBI" id="CHEBI:15378"/>
        <dbReference type="ChEBI" id="CHEBI:16004"/>
        <dbReference type="ChEBI" id="CHEBI:29033"/>
        <dbReference type="ChEBI" id="CHEBI:29034"/>
        <dbReference type="EC" id="1.1.2.4"/>
    </reaction>
</comment>
<dbReference type="Pfam" id="PF02913">
    <property type="entry name" value="FAD-oxidase_C"/>
    <property type="match status" value="1"/>
</dbReference>
<feature type="domain" description="FAD-binding oxidoreductase/transferase type 4 C-terminal" evidence="8">
    <location>
        <begin position="2"/>
        <end position="223"/>
    </location>
</feature>
<organism evidence="9 10">
    <name type="scientific">Cephalotrichum gorgonifer</name>
    <dbReference type="NCBI Taxonomy" id="2041049"/>
    <lineage>
        <taxon>Eukaryota</taxon>
        <taxon>Fungi</taxon>
        <taxon>Dikarya</taxon>
        <taxon>Ascomycota</taxon>
        <taxon>Pezizomycotina</taxon>
        <taxon>Sordariomycetes</taxon>
        <taxon>Hypocreomycetidae</taxon>
        <taxon>Microascales</taxon>
        <taxon>Microascaceae</taxon>
        <taxon>Cephalotrichum</taxon>
    </lineage>
</organism>
<comment type="cofactor">
    <cofactor evidence="1">
        <name>FAD</name>
        <dbReference type="ChEBI" id="CHEBI:57692"/>
    </cofactor>
</comment>
<dbReference type="GO" id="GO:1903457">
    <property type="term" value="P:lactate catabolic process"/>
    <property type="evidence" value="ECO:0007669"/>
    <property type="project" value="TreeGrafter"/>
</dbReference>
<dbReference type="FunFam" id="3.30.70.2740:FF:000001">
    <property type="entry name" value="D-lactate dehydrogenase mitochondrial"/>
    <property type="match status" value="1"/>
</dbReference>
<evidence type="ECO:0000256" key="4">
    <source>
        <dbReference type="ARBA" id="ARBA00022827"/>
    </source>
</evidence>
<evidence type="ECO:0000256" key="7">
    <source>
        <dbReference type="ARBA" id="ARBA00051436"/>
    </source>
</evidence>
<dbReference type="Gene3D" id="1.10.45.10">
    <property type="entry name" value="Vanillyl-alcohol Oxidase, Chain A, domain 4"/>
    <property type="match status" value="1"/>
</dbReference>
<dbReference type="PANTHER" id="PTHR11748:SF111">
    <property type="entry name" value="D-LACTATE DEHYDROGENASE, MITOCHONDRIAL-RELATED"/>
    <property type="match status" value="1"/>
</dbReference>
<name>A0AAE8SZ19_9PEZI</name>
<keyword evidence="10" id="KW-1185">Reference proteome</keyword>
<dbReference type="InterPro" id="IPR016164">
    <property type="entry name" value="FAD-linked_Oxase-like_C"/>
</dbReference>
<evidence type="ECO:0000313" key="10">
    <source>
        <dbReference type="Proteomes" id="UP001187682"/>
    </source>
</evidence>
<dbReference type="AlphaFoldDB" id="A0AAE8SZ19"/>
<dbReference type="GO" id="GO:0008720">
    <property type="term" value="F:D-lactate dehydrogenase (NAD+) activity"/>
    <property type="evidence" value="ECO:0007669"/>
    <property type="project" value="TreeGrafter"/>
</dbReference>
<keyword evidence="5" id="KW-0560">Oxidoreductase</keyword>
<dbReference type="PANTHER" id="PTHR11748">
    <property type="entry name" value="D-LACTATE DEHYDROGENASE"/>
    <property type="match status" value="1"/>
</dbReference>
<dbReference type="GO" id="GO:0005739">
    <property type="term" value="C:mitochondrion"/>
    <property type="evidence" value="ECO:0007669"/>
    <property type="project" value="TreeGrafter"/>
</dbReference>